<keyword evidence="3" id="KW-1185">Reference proteome</keyword>
<protein>
    <submittedName>
        <fullName evidence="2">AraC family transcriptional regulator</fullName>
    </submittedName>
</protein>
<dbReference type="OrthoDB" id="6382410at2"/>
<dbReference type="EMBL" id="PQWB01000045">
    <property type="protein sequence ID" value="POZ61862.1"/>
    <property type="molecule type" value="Genomic_DNA"/>
</dbReference>
<evidence type="ECO:0000313" key="3">
    <source>
        <dbReference type="Proteomes" id="UP000237082"/>
    </source>
</evidence>
<dbReference type="AlphaFoldDB" id="A0A2S5DFV2"/>
<sequence>MVAIIGENSGTELSDFLVPFSILSESGAADVAALSSRPGPVETFTDLGAPGFRFLAQSTLDAFDASHPEGADYVVVPAMRETPEALRWLKRQAEAGATLVSICNGALIVADTGLMKDRRATAHWSTESHRLEHHADIRWVKNARYVADGNWVSSAGVSAALPLSIALVEAMAGRASAASLAARLGLADWSAKHDSDAFHPRLGVNAWALAEVVYANRWLHEADAFSLPLSAGLDEAALALTADAYSSTGRSRAYLVAASPAPLSTRHGLTVLPDPPARQAAAAALPALQVGAAQPGKALDGALADIAARYGRSTAFGVAQVFEYPNFKD</sequence>
<dbReference type="Pfam" id="PF01965">
    <property type="entry name" value="DJ-1_PfpI"/>
    <property type="match status" value="1"/>
</dbReference>
<gene>
    <name evidence="2" type="ORF">C2I19_11580</name>
</gene>
<organism evidence="2 3">
    <name type="scientific">Chromobacterium alticapitis</name>
    <dbReference type="NCBI Taxonomy" id="2073169"/>
    <lineage>
        <taxon>Bacteria</taxon>
        <taxon>Pseudomonadati</taxon>
        <taxon>Pseudomonadota</taxon>
        <taxon>Betaproteobacteria</taxon>
        <taxon>Neisseriales</taxon>
        <taxon>Chromobacteriaceae</taxon>
        <taxon>Chromobacterium</taxon>
    </lineage>
</organism>
<dbReference type="Gene3D" id="3.40.50.880">
    <property type="match status" value="1"/>
</dbReference>
<reference evidence="3" key="1">
    <citation type="submission" date="2018-02" db="EMBL/GenBank/DDBJ databases">
        <authorList>
            <person name="O'Hara-Hanley K."/>
            <person name="Soby S."/>
        </authorList>
    </citation>
    <scope>NUCLEOTIDE SEQUENCE [LARGE SCALE GENOMIC DNA]</scope>
    <source>
        <strain evidence="3">MWU14-2602</strain>
    </source>
</reference>
<dbReference type="PANTHER" id="PTHR43130">
    <property type="entry name" value="ARAC-FAMILY TRANSCRIPTIONAL REGULATOR"/>
    <property type="match status" value="1"/>
</dbReference>
<evidence type="ECO:0000313" key="2">
    <source>
        <dbReference type="EMBL" id="POZ61862.1"/>
    </source>
</evidence>
<dbReference type="InterPro" id="IPR029062">
    <property type="entry name" value="Class_I_gatase-like"/>
</dbReference>
<comment type="caution">
    <text evidence="2">The sequence shown here is derived from an EMBL/GenBank/DDBJ whole genome shotgun (WGS) entry which is preliminary data.</text>
</comment>
<feature type="domain" description="DJ-1/PfpI" evidence="1">
    <location>
        <begin position="7"/>
        <end position="169"/>
    </location>
</feature>
<proteinExistence type="predicted"/>
<dbReference type="SUPFAM" id="SSF52317">
    <property type="entry name" value="Class I glutamine amidotransferase-like"/>
    <property type="match status" value="1"/>
</dbReference>
<name>A0A2S5DFV2_9NEIS</name>
<dbReference type="PANTHER" id="PTHR43130:SF3">
    <property type="entry name" value="HTH-TYPE TRANSCRIPTIONAL REGULATOR RV1931C"/>
    <property type="match status" value="1"/>
</dbReference>
<dbReference type="InterPro" id="IPR002818">
    <property type="entry name" value="DJ-1/PfpI"/>
</dbReference>
<dbReference type="Proteomes" id="UP000237082">
    <property type="component" value="Unassembled WGS sequence"/>
</dbReference>
<dbReference type="InterPro" id="IPR052158">
    <property type="entry name" value="INH-QAR"/>
</dbReference>
<accession>A0A2S5DFV2</accession>
<evidence type="ECO:0000259" key="1">
    <source>
        <dbReference type="Pfam" id="PF01965"/>
    </source>
</evidence>